<dbReference type="PROSITE" id="PS50943">
    <property type="entry name" value="HTH_CROC1"/>
    <property type="match status" value="1"/>
</dbReference>
<dbReference type="RefSeq" id="WP_091448610.1">
    <property type="nucleotide sequence ID" value="NZ_FMZZ01000001.1"/>
</dbReference>
<dbReference type="Proteomes" id="UP000199501">
    <property type="component" value="Unassembled WGS sequence"/>
</dbReference>
<dbReference type="InterPro" id="IPR001387">
    <property type="entry name" value="Cro/C1-type_HTH"/>
</dbReference>
<organism evidence="2 3">
    <name type="scientific">Actinokineospora iranica</name>
    <dbReference type="NCBI Taxonomy" id="1271860"/>
    <lineage>
        <taxon>Bacteria</taxon>
        <taxon>Bacillati</taxon>
        <taxon>Actinomycetota</taxon>
        <taxon>Actinomycetes</taxon>
        <taxon>Pseudonocardiales</taxon>
        <taxon>Pseudonocardiaceae</taxon>
        <taxon>Actinokineospora</taxon>
    </lineage>
</organism>
<protein>
    <submittedName>
        <fullName evidence="2">Helix-turn-helix domain-containing protein</fullName>
    </submittedName>
</protein>
<gene>
    <name evidence="2" type="ORF">SAMN05216174_1011088</name>
</gene>
<dbReference type="PANTHER" id="PTHR47691">
    <property type="entry name" value="REGULATOR-RELATED"/>
    <property type="match status" value="1"/>
</dbReference>
<dbReference type="OrthoDB" id="7628974at2"/>
<dbReference type="AlphaFoldDB" id="A0A1G6KT66"/>
<dbReference type="GO" id="GO:0003677">
    <property type="term" value="F:DNA binding"/>
    <property type="evidence" value="ECO:0007669"/>
    <property type="project" value="InterPro"/>
</dbReference>
<reference evidence="3" key="1">
    <citation type="submission" date="2016-10" db="EMBL/GenBank/DDBJ databases">
        <authorList>
            <person name="Varghese N."/>
            <person name="Submissions S."/>
        </authorList>
    </citation>
    <scope>NUCLEOTIDE SEQUENCE [LARGE SCALE GENOMIC DNA]</scope>
    <source>
        <strain evidence="3">IBRC-M 10403</strain>
    </source>
</reference>
<evidence type="ECO:0000313" key="3">
    <source>
        <dbReference type="Proteomes" id="UP000199501"/>
    </source>
</evidence>
<dbReference type="InterPro" id="IPR010982">
    <property type="entry name" value="Lambda_DNA-bd_dom_sf"/>
</dbReference>
<dbReference type="SUPFAM" id="SSF52540">
    <property type="entry name" value="P-loop containing nucleoside triphosphate hydrolases"/>
    <property type="match status" value="1"/>
</dbReference>
<dbReference type="Gene3D" id="1.10.260.40">
    <property type="entry name" value="lambda repressor-like DNA-binding domains"/>
    <property type="match status" value="1"/>
</dbReference>
<dbReference type="Gene3D" id="3.40.50.300">
    <property type="entry name" value="P-loop containing nucleotide triphosphate hydrolases"/>
    <property type="match status" value="1"/>
</dbReference>
<dbReference type="CDD" id="cd00093">
    <property type="entry name" value="HTH_XRE"/>
    <property type="match status" value="1"/>
</dbReference>
<dbReference type="STRING" id="1271860.SAMN05216174_1011088"/>
<dbReference type="EMBL" id="FMZZ01000001">
    <property type="protein sequence ID" value="SDC34260.1"/>
    <property type="molecule type" value="Genomic_DNA"/>
</dbReference>
<feature type="domain" description="HTH cro/C1-type" evidence="1">
    <location>
        <begin position="9"/>
        <end position="64"/>
    </location>
</feature>
<sequence length="277" mass="29692">MGDRLAAALLHHRRRAGLTQEALSERSGVSVRTIRAIESGNRPNPQLASVRQLVTALDLPPHTQSELLAAATGAPEQVSPVPRQLPPDVVGFVGRADELGRLDAMLDSVDREQSAVVISAVAGTAGVGKTTLALHWAHRTADRFPDGQLYVNLRGFDARGAMVEAAEAVRGFLDALGVPPRRVPVGIDAQVGLYRSLVADRHMLVMLDNARDADQVRPLLPGTAGCVVVVTSRNHLASLVATHNAHLLPLDLLTVADAELLLARRLGRGRWRRSPAR</sequence>
<evidence type="ECO:0000313" key="2">
    <source>
        <dbReference type="EMBL" id="SDC34260.1"/>
    </source>
</evidence>
<dbReference type="SUPFAM" id="SSF47413">
    <property type="entry name" value="lambda repressor-like DNA-binding domains"/>
    <property type="match status" value="1"/>
</dbReference>
<dbReference type="PANTHER" id="PTHR47691:SF3">
    <property type="entry name" value="HTH-TYPE TRANSCRIPTIONAL REGULATOR RV0890C-RELATED"/>
    <property type="match status" value="1"/>
</dbReference>
<evidence type="ECO:0000259" key="1">
    <source>
        <dbReference type="PROSITE" id="PS50943"/>
    </source>
</evidence>
<accession>A0A1G6KT66</accession>
<keyword evidence="3" id="KW-1185">Reference proteome</keyword>
<name>A0A1G6KT66_9PSEU</name>
<dbReference type="Pfam" id="PF13560">
    <property type="entry name" value="HTH_31"/>
    <property type="match status" value="1"/>
</dbReference>
<dbReference type="SMART" id="SM00530">
    <property type="entry name" value="HTH_XRE"/>
    <property type="match status" value="1"/>
</dbReference>
<proteinExistence type="predicted"/>
<dbReference type="InterPro" id="IPR027417">
    <property type="entry name" value="P-loop_NTPase"/>
</dbReference>